<evidence type="ECO:0000256" key="5">
    <source>
        <dbReference type="ARBA" id="ARBA00022676"/>
    </source>
</evidence>
<comment type="pathway">
    <text evidence="3 8">Glycan biosynthesis; glycogen biosynthesis.</text>
</comment>
<evidence type="ECO:0000256" key="1">
    <source>
        <dbReference type="ARBA" id="ARBA00001478"/>
    </source>
</evidence>
<feature type="domain" description="Glycosyl transferase family 1" evidence="9">
    <location>
        <begin position="296"/>
        <end position="417"/>
    </location>
</feature>
<comment type="catalytic activity">
    <reaction evidence="1 8">
        <text>[(1-&gt;4)-alpha-D-glucosyl](n) + ADP-alpha-D-glucose = [(1-&gt;4)-alpha-D-glucosyl](n+1) + ADP + H(+)</text>
        <dbReference type="Rhea" id="RHEA:18189"/>
        <dbReference type="Rhea" id="RHEA-COMP:9584"/>
        <dbReference type="Rhea" id="RHEA-COMP:9587"/>
        <dbReference type="ChEBI" id="CHEBI:15378"/>
        <dbReference type="ChEBI" id="CHEBI:15444"/>
        <dbReference type="ChEBI" id="CHEBI:57498"/>
        <dbReference type="ChEBI" id="CHEBI:456216"/>
        <dbReference type="EC" id="2.4.1.21"/>
    </reaction>
</comment>
<dbReference type="NCBIfam" id="NF001899">
    <property type="entry name" value="PRK00654.1-2"/>
    <property type="match status" value="1"/>
</dbReference>
<reference evidence="11 12" key="1">
    <citation type="submission" date="2019-02" db="EMBL/GenBank/DDBJ databases">
        <title>Deep-cultivation of Planctomycetes and their phenomic and genomic characterization uncovers novel biology.</title>
        <authorList>
            <person name="Wiegand S."/>
            <person name="Jogler M."/>
            <person name="Boedeker C."/>
            <person name="Pinto D."/>
            <person name="Vollmers J."/>
            <person name="Rivas-Marin E."/>
            <person name="Kohn T."/>
            <person name="Peeters S.H."/>
            <person name="Heuer A."/>
            <person name="Rast P."/>
            <person name="Oberbeckmann S."/>
            <person name="Bunk B."/>
            <person name="Jeske O."/>
            <person name="Meyerdierks A."/>
            <person name="Storesund J.E."/>
            <person name="Kallscheuer N."/>
            <person name="Luecker S."/>
            <person name="Lage O.M."/>
            <person name="Pohl T."/>
            <person name="Merkel B.J."/>
            <person name="Hornburger P."/>
            <person name="Mueller R.-W."/>
            <person name="Bruemmer F."/>
            <person name="Labrenz M."/>
            <person name="Spormann A.M."/>
            <person name="Op Den Camp H."/>
            <person name="Overmann J."/>
            <person name="Amann R."/>
            <person name="Jetten M.S.M."/>
            <person name="Mascher T."/>
            <person name="Medema M.H."/>
            <person name="Devos D.P."/>
            <person name="Kaster A.-K."/>
            <person name="Ovreas L."/>
            <person name="Rohde M."/>
            <person name="Galperin M.Y."/>
            <person name="Jogler C."/>
        </authorList>
    </citation>
    <scope>NUCLEOTIDE SEQUENCE [LARGE SCALE GENOMIC DNA]</scope>
    <source>
        <strain evidence="11 12">KOR42</strain>
    </source>
</reference>
<dbReference type="GO" id="GO:0005978">
    <property type="term" value="P:glycogen biosynthetic process"/>
    <property type="evidence" value="ECO:0007669"/>
    <property type="project" value="UniProtKB-UniRule"/>
</dbReference>
<evidence type="ECO:0000256" key="3">
    <source>
        <dbReference type="ARBA" id="ARBA00004964"/>
    </source>
</evidence>
<keyword evidence="5 8" id="KW-0328">Glycosyltransferase</keyword>
<dbReference type="InterPro" id="IPR011835">
    <property type="entry name" value="GS/SS"/>
</dbReference>
<comment type="caution">
    <text evidence="11">The sequence shown here is derived from an EMBL/GenBank/DDBJ whole genome shotgun (WGS) entry which is preliminary data.</text>
</comment>
<dbReference type="InterPro" id="IPR013534">
    <property type="entry name" value="Starch_synth_cat_dom"/>
</dbReference>
<dbReference type="AlphaFoldDB" id="A0A5C5X9A3"/>
<evidence type="ECO:0000256" key="7">
    <source>
        <dbReference type="ARBA" id="ARBA00023056"/>
    </source>
</evidence>
<dbReference type="RefSeq" id="WP_146509343.1">
    <property type="nucleotide sequence ID" value="NZ_SIHI01000001.1"/>
</dbReference>
<dbReference type="NCBIfam" id="TIGR02095">
    <property type="entry name" value="glgA"/>
    <property type="match status" value="1"/>
</dbReference>
<evidence type="ECO:0000259" key="10">
    <source>
        <dbReference type="Pfam" id="PF08323"/>
    </source>
</evidence>
<dbReference type="GO" id="GO:0009011">
    <property type="term" value="F:alpha-1,4-glucan glucosyltransferase (ADP-glucose donor) activity"/>
    <property type="evidence" value="ECO:0007669"/>
    <property type="project" value="UniProtKB-UniRule"/>
</dbReference>
<evidence type="ECO:0000256" key="8">
    <source>
        <dbReference type="HAMAP-Rule" id="MF_00484"/>
    </source>
</evidence>
<evidence type="ECO:0000256" key="6">
    <source>
        <dbReference type="ARBA" id="ARBA00022679"/>
    </source>
</evidence>
<dbReference type="Pfam" id="PF08323">
    <property type="entry name" value="Glyco_transf_5"/>
    <property type="match status" value="1"/>
</dbReference>
<sequence>MRIMMVSSEAVPFAKTGGLADVASGLSNALAEAGNEVVLVMPCYRRFIPEDQRGSVVGEVRIDFPSTTIEATVYETRLPGDLVKVLLIDCPSFFDRSGLYVEGGSDYADNAERFLFFSRAAVELARTLFIPDVIHANDWQTGLIPALVLQSREQGGPLQDVGTVMTIHNMAFQGQFPSWQMMNTGIHPRFFNWRQLEFWGHLNLLKAGIAMADQVTTVSPTYAKEICRPEFGYGLDPVLEYRGDDLVGILNGVDMTVWNPEIDPRIETQYSADTVEEGKARCKAALQTEVGLPEKPEAMLFGMISRLTDQKGLDLITLKAGQFLGANVQLVVLGTGEERHENYLRGLQESHPEKVAAVIGFDDALAHRIEAGADAYLMPSQFEPCGLNQQYSLIYGTPPIVNAVGGLADSVVDTNSETLANGTANGFQFHHYHGDAFLDTVWRAVGLYQHFRDDWRKIVDHGMRKDSSWSGSARNYIDVYERALDRVRSDS</sequence>
<evidence type="ECO:0000313" key="11">
    <source>
        <dbReference type="EMBL" id="TWT58735.1"/>
    </source>
</evidence>
<dbReference type="GO" id="GO:0004373">
    <property type="term" value="F:alpha-1,4-glucan glucosyltransferase (UDP-glucose donor) activity"/>
    <property type="evidence" value="ECO:0007669"/>
    <property type="project" value="InterPro"/>
</dbReference>
<proteinExistence type="inferred from homology"/>
<evidence type="ECO:0000256" key="2">
    <source>
        <dbReference type="ARBA" id="ARBA00002764"/>
    </source>
</evidence>
<feature type="domain" description="Starch synthase catalytic" evidence="10">
    <location>
        <begin position="2"/>
        <end position="240"/>
    </location>
</feature>
<keyword evidence="12" id="KW-1185">Reference proteome</keyword>
<dbReference type="Pfam" id="PF00534">
    <property type="entry name" value="Glycos_transf_1"/>
    <property type="match status" value="1"/>
</dbReference>
<dbReference type="PANTHER" id="PTHR45825">
    <property type="entry name" value="GRANULE-BOUND STARCH SYNTHASE 1, CHLOROPLASTIC/AMYLOPLASTIC"/>
    <property type="match status" value="1"/>
</dbReference>
<gene>
    <name evidence="8 11" type="primary">glgA</name>
    <name evidence="11" type="ORF">KOR42_21210</name>
</gene>
<dbReference type="HAMAP" id="MF_00484">
    <property type="entry name" value="Glycogen_synth"/>
    <property type="match status" value="1"/>
</dbReference>
<dbReference type="UniPathway" id="UPA00164"/>
<comment type="similarity">
    <text evidence="4 8">Belongs to the glycosyltransferase 1 family. Bacterial/plant glycogen synthase subfamily.</text>
</comment>
<feature type="binding site" evidence="8">
    <location>
        <position position="15"/>
    </location>
    <ligand>
        <name>ADP-alpha-D-glucose</name>
        <dbReference type="ChEBI" id="CHEBI:57498"/>
    </ligand>
</feature>
<organism evidence="11 12">
    <name type="scientific">Thalassoglobus neptunius</name>
    <dbReference type="NCBI Taxonomy" id="1938619"/>
    <lineage>
        <taxon>Bacteria</taxon>
        <taxon>Pseudomonadati</taxon>
        <taxon>Planctomycetota</taxon>
        <taxon>Planctomycetia</taxon>
        <taxon>Planctomycetales</taxon>
        <taxon>Planctomycetaceae</taxon>
        <taxon>Thalassoglobus</taxon>
    </lineage>
</organism>
<dbReference type="EC" id="2.4.1.21" evidence="8"/>
<dbReference type="PANTHER" id="PTHR45825:SF11">
    <property type="entry name" value="ALPHA AMYLASE DOMAIN-CONTAINING PROTEIN"/>
    <property type="match status" value="1"/>
</dbReference>
<evidence type="ECO:0000256" key="4">
    <source>
        <dbReference type="ARBA" id="ARBA00010281"/>
    </source>
</evidence>
<comment type="function">
    <text evidence="2 8">Synthesizes alpha-1,4-glucan chains using ADP-glucose.</text>
</comment>
<protein>
    <recommendedName>
        <fullName evidence="8">Glycogen synthase</fullName>
        <ecNumber evidence="8">2.4.1.21</ecNumber>
    </recommendedName>
    <alternativeName>
        <fullName evidence="8">Starch [bacterial glycogen] synthase</fullName>
    </alternativeName>
</protein>
<dbReference type="Proteomes" id="UP000317243">
    <property type="component" value="Unassembled WGS sequence"/>
</dbReference>
<dbReference type="Gene3D" id="3.40.50.2000">
    <property type="entry name" value="Glycogen Phosphorylase B"/>
    <property type="match status" value="2"/>
</dbReference>
<dbReference type="OrthoDB" id="9808590at2"/>
<dbReference type="CDD" id="cd03791">
    <property type="entry name" value="GT5_Glycogen_synthase_DULL1-like"/>
    <property type="match status" value="1"/>
</dbReference>
<evidence type="ECO:0000259" key="9">
    <source>
        <dbReference type="Pfam" id="PF00534"/>
    </source>
</evidence>
<dbReference type="EMBL" id="SIHI01000001">
    <property type="protein sequence ID" value="TWT58735.1"/>
    <property type="molecule type" value="Genomic_DNA"/>
</dbReference>
<name>A0A5C5X9A3_9PLAN</name>
<accession>A0A5C5X9A3</accession>
<evidence type="ECO:0000313" key="12">
    <source>
        <dbReference type="Proteomes" id="UP000317243"/>
    </source>
</evidence>
<keyword evidence="7 8" id="KW-0320">Glycogen biosynthesis</keyword>
<dbReference type="InterPro" id="IPR001296">
    <property type="entry name" value="Glyco_trans_1"/>
</dbReference>
<keyword evidence="6 8" id="KW-0808">Transferase</keyword>
<dbReference type="SUPFAM" id="SSF53756">
    <property type="entry name" value="UDP-Glycosyltransferase/glycogen phosphorylase"/>
    <property type="match status" value="1"/>
</dbReference>